<keyword evidence="1" id="KW-0862">Zinc</keyword>
<dbReference type="EMBL" id="BQNB010018693">
    <property type="protein sequence ID" value="GJT77223.1"/>
    <property type="molecule type" value="Genomic_DNA"/>
</dbReference>
<name>A0ABQ5GNU3_9ASTR</name>
<dbReference type="Gene3D" id="4.10.60.10">
    <property type="entry name" value="Zinc finger, CCHC-type"/>
    <property type="match status" value="1"/>
</dbReference>
<gene>
    <name evidence="4" type="ORF">Tco_1043948</name>
</gene>
<protein>
    <submittedName>
        <fullName evidence="4">Reverse transcriptase domain-containing protein</fullName>
    </submittedName>
</protein>
<dbReference type="InterPro" id="IPR036875">
    <property type="entry name" value="Znf_CCHC_sf"/>
</dbReference>
<organism evidence="4 5">
    <name type="scientific">Tanacetum coccineum</name>
    <dbReference type="NCBI Taxonomy" id="301880"/>
    <lineage>
        <taxon>Eukaryota</taxon>
        <taxon>Viridiplantae</taxon>
        <taxon>Streptophyta</taxon>
        <taxon>Embryophyta</taxon>
        <taxon>Tracheophyta</taxon>
        <taxon>Spermatophyta</taxon>
        <taxon>Magnoliopsida</taxon>
        <taxon>eudicotyledons</taxon>
        <taxon>Gunneridae</taxon>
        <taxon>Pentapetalae</taxon>
        <taxon>asterids</taxon>
        <taxon>campanulids</taxon>
        <taxon>Asterales</taxon>
        <taxon>Asteraceae</taxon>
        <taxon>Asteroideae</taxon>
        <taxon>Anthemideae</taxon>
        <taxon>Anthemidinae</taxon>
        <taxon>Tanacetum</taxon>
    </lineage>
</organism>
<dbReference type="InterPro" id="IPR001878">
    <property type="entry name" value="Znf_CCHC"/>
</dbReference>
<accession>A0ABQ5GNU3</accession>
<evidence type="ECO:0000313" key="4">
    <source>
        <dbReference type="EMBL" id="GJT77223.1"/>
    </source>
</evidence>
<evidence type="ECO:0000313" key="5">
    <source>
        <dbReference type="Proteomes" id="UP001151760"/>
    </source>
</evidence>
<keyword evidence="5" id="KW-1185">Reference proteome</keyword>
<reference evidence="4" key="2">
    <citation type="submission" date="2022-01" db="EMBL/GenBank/DDBJ databases">
        <authorList>
            <person name="Yamashiro T."/>
            <person name="Shiraishi A."/>
            <person name="Satake H."/>
            <person name="Nakayama K."/>
        </authorList>
    </citation>
    <scope>NUCLEOTIDE SEQUENCE</scope>
</reference>
<sequence length="122" mass="13464">MEYKKKDPRGNVIKGVTALWPARVATRMMCQPQLRNRSTASANNANNQKGTGSGQRPTCYECEVHGHFKRECPKLKNNNNWGNQVGGGNAPAKVYAVGMRETRTPTSDGYVPCYTTAMLCLI</sequence>
<keyword evidence="4" id="KW-0808">Transferase</keyword>
<evidence type="ECO:0000259" key="3">
    <source>
        <dbReference type="PROSITE" id="PS50158"/>
    </source>
</evidence>
<keyword evidence="4" id="KW-0695">RNA-directed DNA polymerase</keyword>
<reference evidence="4" key="1">
    <citation type="journal article" date="2022" name="Int. J. Mol. Sci.">
        <title>Draft Genome of Tanacetum Coccineum: Genomic Comparison of Closely Related Tanacetum-Family Plants.</title>
        <authorList>
            <person name="Yamashiro T."/>
            <person name="Shiraishi A."/>
            <person name="Nakayama K."/>
            <person name="Satake H."/>
        </authorList>
    </citation>
    <scope>NUCLEOTIDE SEQUENCE</scope>
</reference>
<evidence type="ECO:0000256" key="2">
    <source>
        <dbReference type="SAM" id="MobiDB-lite"/>
    </source>
</evidence>
<dbReference type="Pfam" id="PF00098">
    <property type="entry name" value="zf-CCHC"/>
    <property type="match status" value="1"/>
</dbReference>
<dbReference type="GO" id="GO:0003964">
    <property type="term" value="F:RNA-directed DNA polymerase activity"/>
    <property type="evidence" value="ECO:0007669"/>
    <property type="project" value="UniProtKB-KW"/>
</dbReference>
<dbReference type="SUPFAM" id="SSF57756">
    <property type="entry name" value="Retrovirus zinc finger-like domains"/>
    <property type="match status" value="1"/>
</dbReference>
<proteinExistence type="predicted"/>
<feature type="compositionally biased region" description="Low complexity" evidence="2">
    <location>
        <begin position="35"/>
        <end position="47"/>
    </location>
</feature>
<keyword evidence="4" id="KW-0548">Nucleotidyltransferase</keyword>
<keyword evidence="1" id="KW-0479">Metal-binding</keyword>
<comment type="caution">
    <text evidence="4">The sequence shown here is derived from an EMBL/GenBank/DDBJ whole genome shotgun (WGS) entry which is preliminary data.</text>
</comment>
<evidence type="ECO:0000256" key="1">
    <source>
        <dbReference type="PROSITE-ProRule" id="PRU00047"/>
    </source>
</evidence>
<dbReference type="Proteomes" id="UP001151760">
    <property type="component" value="Unassembled WGS sequence"/>
</dbReference>
<feature type="domain" description="CCHC-type" evidence="3">
    <location>
        <begin position="59"/>
        <end position="74"/>
    </location>
</feature>
<feature type="region of interest" description="Disordered" evidence="2">
    <location>
        <begin position="31"/>
        <end position="57"/>
    </location>
</feature>
<keyword evidence="1" id="KW-0863">Zinc-finger</keyword>
<dbReference type="PROSITE" id="PS50158">
    <property type="entry name" value="ZF_CCHC"/>
    <property type="match status" value="1"/>
</dbReference>